<accession>A0A7S4FCN8</accession>
<protein>
    <submittedName>
        <fullName evidence="1">Uncharacterized protein</fullName>
    </submittedName>
</protein>
<evidence type="ECO:0000313" key="1">
    <source>
        <dbReference type="EMBL" id="CAE0787387.1"/>
    </source>
</evidence>
<gene>
    <name evidence="1" type="ORF">PCAR00345_LOCUS40095</name>
</gene>
<name>A0A7S4FCN8_CHRCT</name>
<dbReference type="AlphaFoldDB" id="A0A7S4FCN8"/>
<dbReference type="EMBL" id="HBIZ01065257">
    <property type="protein sequence ID" value="CAE0787387.1"/>
    <property type="molecule type" value="Transcribed_RNA"/>
</dbReference>
<reference evidence="1" key="1">
    <citation type="submission" date="2021-01" db="EMBL/GenBank/DDBJ databases">
        <authorList>
            <person name="Corre E."/>
            <person name="Pelletier E."/>
            <person name="Niang G."/>
            <person name="Scheremetjew M."/>
            <person name="Finn R."/>
            <person name="Kale V."/>
            <person name="Holt S."/>
            <person name="Cochrane G."/>
            <person name="Meng A."/>
            <person name="Brown T."/>
            <person name="Cohen L."/>
        </authorList>
    </citation>
    <scope>NUCLEOTIDE SEQUENCE</scope>
    <source>
        <strain evidence="1">CCMP645</strain>
    </source>
</reference>
<organism evidence="1">
    <name type="scientific">Chrysotila carterae</name>
    <name type="common">Marine alga</name>
    <name type="synonym">Syracosphaera carterae</name>
    <dbReference type="NCBI Taxonomy" id="13221"/>
    <lineage>
        <taxon>Eukaryota</taxon>
        <taxon>Haptista</taxon>
        <taxon>Haptophyta</taxon>
        <taxon>Prymnesiophyceae</taxon>
        <taxon>Isochrysidales</taxon>
        <taxon>Isochrysidaceae</taxon>
        <taxon>Chrysotila</taxon>
    </lineage>
</organism>
<proteinExistence type="predicted"/>
<sequence>MLSGDRLVMWVVVGCCGAKAGQPQLRARPAVRTCIKVDGSCGPLPDAPGTRGDKWQAPNCVAALGELCLAQHFLSALILAALKRGCTFKASSDAQQSLPTAKSLGFH</sequence>